<organism evidence="2 3">
    <name type="scientific">Pleuronectes platessa</name>
    <name type="common">European plaice</name>
    <dbReference type="NCBI Taxonomy" id="8262"/>
    <lineage>
        <taxon>Eukaryota</taxon>
        <taxon>Metazoa</taxon>
        <taxon>Chordata</taxon>
        <taxon>Craniata</taxon>
        <taxon>Vertebrata</taxon>
        <taxon>Euteleostomi</taxon>
        <taxon>Actinopterygii</taxon>
        <taxon>Neopterygii</taxon>
        <taxon>Teleostei</taxon>
        <taxon>Neoteleostei</taxon>
        <taxon>Acanthomorphata</taxon>
        <taxon>Carangaria</taxon>
        <taxon>Pleuronectiformes</taxon>
        <taxon>Pleuronectoidei</taxon>
        <taxon>Pleuronectidae</taxon>
        <taxon>Pleuronectes</taxon>
    </lineage>
</organism>
<name>A0A9N7UKN6_PLEPL</name>
<protein>
    <submittedName>
        <fullName evidence="2">Uncharacterized protein</fullName>
    </submittedName>
</protein>
<gene>
    <name evidence="2" type="ORF">PLEPLA_LOCUS22081</name>
</gene>
<comment type="caution">
    <text evidence="2">The sequence shown here is derived from an EMBL/GenBank/DDBJ whole genome shotgun (WGS) entry which is preliminary data.</text>
</comment>
<evidence type="ECO:0000313" key="2">
    <source>
        <dbReference type="EMBL" id="CAB1433989.1"/>
    </source>
</evidence>
<dbReference type="Proteomes" id="UP001153269">
    <property type="component" value="Unassembled WGS sequence"/>
</dbReference>
<accession>A0A9N7UKN6</accession>
<feature type="region of interest" description="Disordered" evidence="1">
    <location>
        <begin position="1"/>
        <end position="46"/>
    </location>
</feature>
<evidence type="ECO:0000256" key="1">
    <source>
        <dbReference type="SAM" id="MobiDB-lite"/>
    </source>
</evidence>
<dbReference type="AlphaFoldDB" id="A0A9N7UKN6"/>
<sequence>MAVAGVSFPPQSHLPQEGAPLVDMVTRKLPSHPPRQPHGDTGEECLGRGSLPFIIITSCPTEMTSDKESLANDSSPVSGKSSAWLPSCRFKATAPEREADGRRPSVCQPGFGLPPDPVITLTCWEQKAACNY</sequence>
<dbReference type="EMBL" id="CADEAL010001616">
    <property type="protein sequence ID" value="CAB1433989.1"/>
    <property type="molecule type" value="Genomic_DNA"/>
</dbReference>
<evidence type="ECO:0000313" key="3">
    <source>
        <dbReference type="Proteomes" id="UP001153269"/>
    </source>
</evidence>
<proteinExistence type="predicted"/>
<reference evidence="2" key="1">
    <citation type="submission" date="2020-03" db="EMBL/GenBank/DDBJ databases">
        <authorList>
            <person name="Weist P."/>
        </authorList>
    </citation>
    <scope>NUCLEOTIDE SEQUENCE</scope>
</reference>
<keyword evidence="3" id="KW-1185">Reference proteome</keyword>